<dbReference type="GO" id="GO:0016787">
    <property type="term" value="F:hydrolase activity"/>
    <property type="evidence" value="ECO:0007669"/>
    <property type="project" value="UniProtKB-KW"/>
</dbReference>
<protein>
    <submittedName>
        <fullName evidence="1">Alpha/beta hydrolase</fullName>
    </submittedName>
</protein>
<keyword evidence="2" id="KW-1185">Reference proteome</keyword>
<dbReference type="KEGG" id="grs:C7S20_16145"/>
<dbReference type="EMBL" id="CP028136">
    <property type="protein sequence ID" value="AVR46674.1"/>
    <property type="molecule type" value="Genomic_DNA"/>
</dbReference>
<gene>
    <name evidence="1" type="ORF">C7S20_16145</name>
</gene>
<sequence length="235" mass="27454">MKQESQRIPVYFMPGMAADPSIFDNIKLPRNKFEVIRLEWQIPDPDESLQHYAGRMLGFIKHENPVLIGVSFGGVIVQEIGKLIDFKRLIIISSVKCRDELPPRMKFAAKTGIFRILPTSLANHVGHLEKLAFSDFLKKRARLYKQYIGVTNKQYLDWAIKNMVKWDCEKPDKRVIHIHGDKDEVFPIKYIKDAIIVKEGTHIMIVNRFRWFNEHLPELIISGKLKKKKIYNNLT</sequence>
<dbReference type="Gene3D" id="3.40.50.1820">
    <property type="entry name" value="alpha/beta hydrolase"/>
    <property type="match status" value="1"/>
</dbReference>
<evidence type="ECO:0000313" key="1">
    <source>
        <dbReference type="EMBL" id="AVR46674.1"/>
    </source>
</evidence>
<keyword evidence="1" id="KW-0378">Hydrolase</keyword>
<dbReference type="AlphaFoldDB" id="A0A2R3Z8X9"/>
<dbReference type="OrthoDB" id="659408at2"/>
<dbReference type="Proteomes" id="UP000241507">
    <property type="component" value="Chromosome"/>
</dbReference>
<evidence type="ECO:0000313" key="2">
    <source>
        <dbReference type="Proteomes" id="UP000241507"/>
    </source>
</evidence>
<proteinExistence type="predicted"/>
<organism evidence="1 2">
    <name type="scientific">Christiangramia fulva</name>
    <dbReference type="NCBI Taxonomy" id="2126553"/>
    <lineage>
        <taxon>Bacteria</taxon>
        <taxon>Pseudomonadati</taxon>
        <taxon>Bacteroidota</taxon>
        <taxon>Flavobacteriia</taxon>
        <taxon>Flavobacteriales</taxon>
        <taxon>Flavobacteriaceae</taxon>
        <taxon>Christiangramia</taxon>
    </lineage>
</organism>
<accession>A0A2R3Z8X9</accession>
<reference evidence="2" key="1">
    <citation type="submission" date="2018-03" db="EMBL/GenBank/DDBJ databases">
        <title>Gramella fulva sp. nov., isolated from a dry surface of tidal flat.</title>
        <authorList>
            <person name="Hwang S.H."/>
            <person name="Hwang W.M."/>
            <person name="Kang K."/>
            <person name="Ahn T.-Y."/>
        </authorList>
    </citation>
    <scope>NUCLEOTIDE SEQUENCE [LARGE SCALE GENOMIC DNA]</scope>
    <source>
        <strain evidence="2">SH35</strain>
    </source>
</reference>
<dbReference type="InterPro" id="IPR029058">
    <property type="entry name" value="AB_hydrolase_fold"/>
</dbReference>
<dbReference type="RefSeq" id="WP_107013445.1">
    <property type="nucleotide sequence ID" value="NZ_CP028136.1"/>
</dbReference>
<dbReference type="SUPFAM" id="SSF53474">
    <property type="entry name" value="alpha/beta-Hydrolases"/>
    <property type="match status" value="1"/>
</dbReference>
<name>A0A2R3Z8X9_9FLAO</name>